<name>A0A015IZ81_RHIIW</name>
<dbReference type="EMBL" id="JEMT01024688">
    <property type="protein sequence ID" value="EXX62582.1"/>
    <property type="molecule type" value="Genomic_DNA"/>
</dbReference>
<protein>
    <submittedName>
        <fullName evidence="7">Bck1p</fullName>
    </submittedName>
</protein>
<comment type="caution">
    <text evidence="7">The sequence shown here is derived from an EMBL/GenBank/DDBJ whole genome shotgun (WGS) entry which is preliminary data.</text>
</comment>
<dbReference type="PROSITE" id="PS50011">
    <property type="entry name" value="PROTEIN_KINASE_DOM"/>
    <property type="match status" value="1"/>
</dbReference>
<dbReference type="Gene3D" id="1.10.510.10">
    <property type="entry name" value="Transferase(Phosphotransferase) domain 1"/>
    <property type="match status" value="1"/>
</dbReference>
<dbReference type="GO" id="GO:0005524">
    <property type="term" value="F:ATP binding"/>
    <property type="evidence" value="ECO:0007669"/>
    <property type="project" value="UniProtKB-KW"/>
</dbReference>
<reference evidence="7 8" key="1">
    <citation type="submission" date="2014-02" db="EMBL/GenBank/DDBJ databases">
        <title>Single nucleus genome sequencing reveals high similarity among nuclei of an endomycorrhizal fungus.</title>
        <authorList>
            <person name="Lin K."/>
            <person name="Geurts R."/>
            <person name="Zhang Z."/>
            <person name="Limpens E."/>
            <person name="Saunders D.G."/>
            <person name="Mu D."/>
            <person name="Pang E."/>
            <person name="Cao H."/>
            <person name="Cha H."/>
            <person name="Lin T."/>
            <person name="Zhou Q."/>
            <person name="Shang Y."/>
            <person name="Li Y."/>
            <person name="Ivanov S."/>
            <person name="Sharma T."/>
            <person name="Velzen R.V."/>
            <person name="Ruijter N.D."/>
            <person name="Aanen D.K."/>
            <person name="Win J."/>
            <person name="Kamoun S."/>
            <person name="Bisseling T."/>
            <person name="Huang S."/>
        </authorList>
    </citation>
    <scope>NUCLEOTIDE SEQUENCE [LARGE SCALE GENOMIC DNA]</scope>
    <source>
        <strain evidence="8">DAOM197198w</strain>
    </source>
</reference>
<evidence type="ECO:0000256" key="1">
    <source>
        <dbReference type="ARBA" id="ARBA00022527"/>
    </source>
</evidence>
<keyword evidence="1" id="KW-0723">Serine/threonine-protein kinase</keyword>
<dbReference type="PANTHER" id="PTHR11584">
    <property type="entry name" value="SERINE/THREONINE PROTEIN KINASE"/>
    <property type="match status" value="1"/>
</dbReference>
<evidence type="ECO:0000259" key="6">
    <source>
        <dbReference type="PROSITE" id="PS50011"/>
    </source>
</evidence>
<feature type="domain" description="Protein kinase" evidence="6">
    <location>
        <begin position="1"/>
        <end position="145"/>
    </location>
</feature>
<dbReference type="GO" id="GO:0004674">
    <property type="term" value="F:protein serine/threonine kinase activity"/>
    <property type="evidence" value="ECO:0007669"/>
    <property type="project" value="UniProtKB-KW"/>
</dbReference>
<evidence type="ECO:0000256" key="3">
    <source>
        <dbReference type="ARBA" id="ARBA00022741"/>
    </source>
</evidence>
<keyword evidence="3" id="KW-0547">Nucleotide-binding</keyword>
<accession>A0A015IZ81</accession>
<evidence type="ECO:0000256" key="4">
    <source>
        <dbReference type="ARBA" id="ARBA00022777"/>
    </source>
</evidence>
<dbReference type="Proteomes" id="UP000022910">
    <property type="component" value="Unassembled WGS sequence"/>
</dbReference>
<dbReference type="SUPFAM" id="SSF56112">
    <property type="entry name" value="Protein kinase-like (PK-like)"/>
    <property type="match status" value="1"/>
</dbReference>
<evidence type="ECO:0000256" key="2">
    <source>
        <dbReference type="ARBA" id="ARBA00022679"/>
    </source>
</evidence>
<keyword evidence="2" id="KW-0808">Transferase</keyword>
<evidence type="ECO:0000256" key="5">
    <source>
        <dbReference type="ARBA" id="ARBA00022840"/>
    </source>
</evidence>
<organism evidence="7 8">
    <name type="scientific">Rhizophagus irregularis (strain DAOM 197198w)</name>
    <name type="common">Glomus intraradices</name>
    <dbReference type="NCBI Taxonomy" id="1432141"/>
    <lineage>
        <taxon>Eukaryota</taxon>
        <taxon>Fungi</taxon>
        <taxon>Fungi incertae sedis</taxon>
        <taxon>Mucoromycota</taxon>
        <taxon>Glomeromycotina</taxon>
        <taxon>Glomeromycetes</taxon>
        <taxon>Glomerales</taxon>
        <taxon>Glomeraceae</taxon>
        <taxon>Rhizophagus</taxon>
    </lineage>
</organism>
<dbReference type="Pfam" id="PF00069">
    <property type="entry name" value="Pkinase"/>
    <property type="match status" value="1"/>
</dbReference>
<dbReference type="SMART" id="SM00220">
    <property type="entry name" value="S_TKc"/>
    <property type="match status" value="1"/>
</dbReference>
<dbReference type="InterPro" id="IPR011009">
    <property type="entry name" value="Kinase-like_dom_sf"/>
</dbReference>
<proteinExistence type="predicted"/>
<dbReference type="PANTHER" id="PTHR11584:SF369">
    <property type="entry name" value="MITOGEN-ACTIVATED PROTEIN KINASE KINASE KINASE 19-RELATED"/>
    <property type="match status" value="1"/>
</dbReference>
<evidence type="ECO:0000313" key="8">
    <source>
        <dbReference type="Proteomes" id="UP000022910"/>
    </source>
</evidence>
<gene>
    <name evidence="7" type="ORF">RirG_160390</name>
</gene>
<dbReference type="InterPro" id="IPR000719">
    <property type="entry name" value="Prot_kinase_dom"/>
</dbReference>
<keyword evidence="5" id="KW-0067">ATP-binding</keyword>
<dbReference type="AlphaFoldDB" id="A0A015IZ81"/>
<sequence>MDLNYLHELGYFHKDFHSGNILDFGGVSYISDFGFSRPSNEQESSDSNKIVGVLPYIAPEVLNGEPYTLSSDIYSFGVVMAELSSGKPPFYKRKHDGDLALEICNGLRPEFGTGTPEIYKKLAHRCMNSNTNQRPTANELEEILLCWVNYDNNENYGYKEEEVRAVFEEADKEIPNISTLYEKKPDAIYTSRVFTFKNLSKPINSSFIATTYLNEENNEGCQDSQLINLEVSSTSKLEV</sequence>
<evidence type="ECO:0000313" key="7">
    <source>
        <dbReference type="EMBL" id="EXX62582.1"/>
    </source>
</evidence>
<dbReference type="OrthoDB" id="347657at2759"/>
<dbReference type="STRING" id="1432141.A0A015IZ81"/>
<keyword evidence="8" id="KW-1185">Reference proteome</keyword>
<dbReference type="HOGENOM" id="CLU_000288_7_0_1"/>
<keyword evidence="4" id="KW-0418">Kinase</keyword>